<proteinExistence type="predicted"/>
<protein>
    <submittedName>
        <fullName evidence="1">Uncharacterized protein</fullName>
    </submittedName>
</protein>
<dbReference type="AlphaFoldDB" id="A0A0H3ZX81"/>
<organism evidence="1">
    <name type="scientific">Vibrio splendidus</name>
    <dbReference type="NCBI Taxonomy" id="29497"/>
    <lineage>
        <taxon>Bacteria</taxon>
        <taxon>Pseudomonadati</taxon>
        <taxon>Pseudomonadota</taxon>
        <taxon>Gammaproteobacteria</taxon>
        <taxon>Vibrionales</taxon>
        <taxon>Vibrionaceae</taxon>
        <taxon>Vibrio</taxon>
    </lineage>
</organism>
<dbReference type="EMBL" id="KP795638">
    <property type="protein sequence ID" value="AKN39172.1"/>
    <property type="molecule type" value="Genomic_DNA"/>
</dbReference>
<reference evidence="1" key="1">
    <citation type="journal article" date="2015" name="MBio">
        <title>Eco-Evolutionary Dynamics of Episomes among Ecologically Cohesive Bacterial Populations.</title>
        <authorList>
            <person name="Xue H."/>
            <person name="Cordero O.X."/>
            <person name="Camas F.M."/>
            <person name="Trimble W."/>
            <person name="Meyer F."/>
            <person name="Guglielmini J."/>
            <person name="Rocha E.P."/>
            <person name="Polz M.F."/>
        </authorList>
    </citation>
    <scope>NUCLEOTIDE SEQUENCE</scope>
    <source>
        <strain evidence="1">FF_1</strain>
    </source>
</reference>
<evidence type="ECO:0000313" key="1">
    <source>
        <dbReference type="EMBL" id="AKN39172.1"/>
    </source>
</evidence>
<sequence>MDTRTTYNRLPYGNEIPEQEFLARMSALIQDLSELLSTELLKGGKVTSRNPVEKCFAEILEFHRNRNYYNRDFELKRLFTLMTDLKSIRDNSEQNFSQFKKQLRNCNRVSQYVGIRFEISLASFFIRKGVPYKNRESPDFEFNFDANQKAYIETTSCHIVQEKSQNLYLKVNNAIRTKSKKKYANDSTILVIDVTNLVHNSVRFHPEFKIENLVVNCQSEMDKSSYGAFIFRCTVPSEKDGLIYSGGDSYCKGIASSSLLKVWSLLGYEERVAHDVEHGTYFCS</sequence>
<accession>A0A0H3ZX81</accession>
<name>A0A0H3ZX81_VIBSP</name>
<dbReference type="RefSeq" id="WP_371712998.1">
    <property type="nucleotide sequence ID" value="NZ_JBGONW010000067.1"/>
</dbReference>